<dbReference type="PANTHER" id="PTHR10266:SF3">
    <property type="entry name" value="CYTOCHROME C1, HEME PROTEIN, MITOCHONDRIAL"/>
    <property type="match status" value="1"/>
</dbReference>
<keyword evidence="4" id="KW-0813">Transport</keyword>
<evidence type="ECO:0000259" key="15">
    <source>
        <dbReference type="PROSITE" id="PS51007"/>
    </source>
</evidence>
<keyword evidence="8 13" id="KW-0479">Metal-binding</keyword>
<comment type="similarity">
    <text evidence="2">Belongs to the cytochrome c family.</text>
</comment>
<evidence type="ECO:0000256" key="3">
    <source>
        <dbReference type="ARBA" id="ARBA00016165"/>
    </source>
</evidence>
<keyword evidence="5 13" id="KW-0349">Heme</keyword>
<keyword evidence="11 13" id="KW-0408">Iron</keyword>
<name>A0ABZ2C4B1_9PROT</name>
<evidence type="ECO:0000256" key="12">
    <source>
        <dbReference type="ARBA" id="ARBA00023136"/>
    </source>
</evidence>
<dbReference type="PRINTS" id="PR00603">
    <property type="entry name" value="CYTOCHROMEC1"/>
</dbReference>
<dbReference type="InterPro" id="IPR002326">
    <property type="entry name" value="Cyt_c1"/>
</dbReference>
<keyword evidence="6" id="KW-0679">Respiratory chain</keyword>
<accession>A0ABZ2C4B1</accession>
<sequence length="253" mass="28218">MNWNFLAPIFVYFLLISSPILANEEARPLPDHKWTFEGAFGTFDLASLQKGFQIYKQVCSACHSIKRIHFRNLSALGYNEAEIKAIASDYEVTDGPNDLGEMFTRKGTPADAIPGPYANDKAARAANNGALPPDLSLVVKARKGGADYIFALLTGYENPPAGKHIPQGMHYNPYFPGEQIAMTPPLSEGLITHSDGTTPTVQQMAHDVVNFLTWAAEPEMVERKQMGLKVLFYLSIFTLLMYFVMRRVWARVK</sequence>
<evidence type="ECO:0000256" key="4">
    <source>
        <dbReference type="ARBA" id="ARBA00022448"/>
    </source>
</evidence>
<evidence type="ECO:0000256" key="5">
    <source>
        <dbReference type="ARBA" id="ARBA00022617"/>
    </source>
</evidence>
<evidence type="ECO:0000256" key="7">
    <source>
        <dbReference type="ARBA" id="ARBA00022692"/>
    </source>
</evidence>
<keyword evidence="9" id="KW-0249">Electron transport</keyword>
<dbReference type="PANTHER" id="PTHR10266">
    <property type="entry name" value="CYTOCHROME C1"/>
    <property type="match status" value="1"/>
</dbReference>
<feature type="domain" description="Cytochrome c" evidence="15">
    <location>
        <begin position="46"/>
        <end position="153"/>
    </location>
</feature>
<dbReference type="Pfam" id="PF02167">
    <property type="entry name" value="Cytochrom_C1"/>
    <property type="match status" value="1"/>
</dbReference>
<dbReference type="Gene3D" id="1.20.5.100">
    <property type="entry name" value="Cytochrome c1, transmembrane anchor, C-terminal"/>
    <property type="match status" value="1"/>
</dbReference>
<dbReference type="SUPFAM" id="SSF46626">
    <property type="entry name" value="Cytochrome c"/>
    <property type="match status" value="1"/>
</dbReference>
<feature type="transmembrane region" description="Helical" evidence="14">
    <location>
        <begin position="226"/>
        <end position="245"/>
    </location>
</feature>
<protein>
    <recommendedName>
        <fullName evidence="3">Cytochrome c1</fullName>
    </recommendedName>
</protein>
<dbReference type="InterPro" id="IPR021157">
    <property type="entry name" value="Cyt_c1_TM_anchor_C"/>
</dbReference>
<dbReference type="InterPro" id="IPR036909">
    <property type="entry name" value="Cyt_c-like_dom_sf"/>
</dbReference>
<evidence type="ECO:0000256" key="6">
    <source>
        <dbReference type="ARBA" id="ARBA00022660"/>
    </source>
</evidence>
<evidence type="ECO:0000313" key="16">
    <source>
        <dbReference type="EMBL" id="WVX66511.1"/>
    </source>
</evidence>
<keyword evidence="17" id="KW-1185">Reference proteome</keyword>
<dbReference type="Proteomes" id="UP001330434">
    <property type="component" value="Chromosome"/>
</dbReference>
<evidence type="ECO:0000256" key="10">
    <source>
        <dbReference type="ARBA" id="ARBA00022989"/>
    </source>
</evidence>
<keyword evidence="12 14" id="KW-0472">Membrane</keyword>
<dbReference type="Gene3D" id="1.10.760.10">
    <property type="entry name" value="Cytochrome c-like domain"/>
    <property type="match status" value="1"/>
</dbReference>
<evidence type="ECO:0000256" key="1">
    <source>
        <dbReference type="ARBA" id="ARBA00004370"/>
    </source>
</evidence>
<evidence type="ECO:0000256" key="2">
    <source>
        <dbReference type="ARBA" id="ARBA00006488"/>
    </source>
</evidence>
<dbReference type="InterPro" id="IPR009056">
    <property type="entry name" value="Cyt_c-like_dom"/>
</dbReference>
<keyword evidence="10 14" id="KW-1133">Transmembrane helix</keyword>
<dbReference type="PROSITE" id="PS51007">
    <property type="entry name" value="CYTC"/>
    <property type="match status" value="1"/>
</dbReference>
<evidence type="ECO:0000256" key="14">
    <source>
        <dbReference type="SAM" id="Phobius"/>
    </source>
</evidence>
<dbReference type="RefSeq" id="WP_331255369.1">
    <property type="nucleotide sequence ID" value="NZ_CP133270.1"/>
</dbReference>
<evidence type="ECO:0000313" key="17">
    <source>
        <dbReference type="Proteomes" id="UP001330434"/>
    </source>
</evidence>
<evidence type="ECO:0000256" key="9">
    <source>
        <dbReference type="ARBA" id="ARBA00022982"/>
    </source>
</evidence>
<dbReference type="SUPFAM" id="SSF81496">
    <property type="entry name" value="Cytochrome c1 subunit of cytochrome bc1 complex (Ubiquinol-cytochrome c reductase), transmembrane anchor"/>
    <property type="match status" value="1"/>
</dbReference>
<comment type="subcellular location">
    <subcellularLocation>
        <location evidence="1">Membrane</location>
    </subcellularLocation>
</comment>
<evidence type="ECO:0000256" key="13">
    <source>
        <dbReference type="PROSITE-ProRule" id="PRU00433"/>
    </source>
</evidence>
<keyword evidence="7 14" id="KW-0812">Transmembrane</keyword>
<gene>
    <name evidence="16" type="ORF">Bealeia1_00690</name>
</gene>
<reference evidence="16 17" key="1">
    <citation type="journal article" date="2024" name="Environ. Microbiol.">
        <title>Novel evolutionary insights on the interactions of the Holosporales (Alphaproteobacteria) with eukaryotic hosts from comparative genomics.</title>
        <authorList>
            <person name="Giovannini M."/>
            <person name="Petroni G."/>
            <person name="Castelli M."/>
        </authorList>
    </citation>
    <scope>NUCLEOTIDE SEQUENCE [LARGE SCALE GENOMIC DNA]</scope>
    <source>
        <strain evidence="16 17">US_Bl 15I1</strain>
    </source>
</reference>
<evidence type="ECO:0000256" key="8">
    <source>
        <dbReference type="ARBA" id="ARBA00022723"/>
    </source>
</evidence>
<proteinExistence type="inferred from homology"/>
<evidence type="ECO:0000256" key="11">
    <source>
        <dbReference type="ARBA" id="ARBA00023004"/>
    </source>
</evidence>
<organism evidence="16 17">
    <name type="scientific">Candidatus Bealeia paramacronuclearis</name>
    <dbReference type="NCBI Taxonomy" id="1921001"/>
    <lineage>
        <taxon>Bacteria</taxon>
        <taxon>Pseudomonadati</taxon>
        <taxon>Pseudomonadota</taxon>
        <taxon>Alphaproteobacteria</taxon>
        <taxon>Holosporales</taxon>
        <taxon>Holosporaceae</taxon>
        <taxon>Candidatus Bealeia</taxon>
    </lineage>
</organism>
<dbReference type="EMBL" id="CP133270">
    <property type="protein sequence ID" value="WVX66511.1"/>
    <property type="molecule type" value="Genomic_DNA"/>
</dbReference>